<dbReference type="GO" id="GO:0006520">
    <property type="term" value="P:amino acid metabolic process"/>
    <property type="evidence" value="ECO:0007669"/>
    <property type="project" value="InterPro"/>
</dbReference>
<dbReference type="PANTHER" id="PTHR48097">
    <property type="entry name" value="L-THREONINE ALDOLASE-RELATED"/>
    <property type="match status" value="1"/>
</dbReference>
<dbReference type="InterPro" id="IPR015422">
    <property type="entry name" value="PyrdxlP-dep_Trfase_small"/>
</dbReference>
<dbReference type="Proteomes" id="UP000466517">
    <property type="component" value="Chromosome"/>
</dbReference>
<dbReference type="InterPro" id="IPR015421">
    <property type="entry name" value="PyrdxlP-dep_Trfase_major"/>
</dbReference>
<comment type="similarity">
    <text evidence="2">Belongs to the threonine aldolase family.</text>
</comment>
<name>A0A7I7XNG2_9MYCO</name>
<dbReference type="SUPFAM" id="SSF53383">
    <property type="entry name" value="PLP-dependent transferases"/>
    <property type="match status" value="1"/>
</dbReference>
<dbReference type="RefSeq" id="WP_308206208.1">
    <property type="nucleotide sequence ID" value="NZ_AP022610.1"/>
</dbReference>
<keyword evidence="6" id="KW-1185">Reference proteome</keyword>
<evidence type="ECO:0000313" key="6">
    <source>
        <dbReference type="Proteomes" id="UP000466517"/>
    </source>
</evidence>
<evidence type="ECO:0000259" key="4">
    <source>
        <dbReference type="Pfam" id="PF01212"/>
    </source>
</evidence>
<dbReference type="InterPro" id="IPR001597">
    <property type="entry name" value="ArAA_b-elim_lyase/Thr_aldolase"/>
</dbReference>
<sequence length="364" mass="37901">MTAGSAAERASSLVDPPPAGSALRGFASDNCSGVHPEVLAAIAAANFGHQYSYGADANSQRLQAIFQRHFGSAAQAFPVFNGTGANVVALQAMTTRWAAVVCSSVAHVNVDEGGAPESVGGLKLLAVPTDSGKLTPGLFDAALPRRDGVHQASPQVLSLTQSTELGTLYSVDELAALCDRAHRAGMTVHMDGARLCNAAATLDRPLRAITTDVGVDVLCFGGTKNGLLLGEVVVVLNPEAAPGLERARKTSMQLASKMRFISAQFDALLGTDLWLRNARHANAMAQRLATAVAELPGVTVQHEVDANAVFAVLPADAEAALRTRVSFSDWNTAGAAVRWMTSFDTTEDDVDHFVATLGEVLAGG</sequence>
<dbReference type="Pfam" id="PF01212">
    <property type="entry name" value="Beta_elim_lyase"/>
    <property type="match status" value="1"/>
</dbReference>
<accession>A0A7I7XNG2</accession>
<protein>
    <submittedName>
        <fullName evidence="5">Threonine aldolase</fullName>
    </submittedName>
</protein>
<dbReference type="InterPro" id="IPR015424">
    <property type="entry name" value="PyrdxlP-dep_Trfase"/>
</dbReference>
<keyword evidence="3" id="KW-0663">Pyridoxal phosphate</keyword>
<dbReference type="KEGG" id="mmag:MMAD_48670"/>
<comment type="cofactor">
    <cofactor evidence="1">
        <name>pyridoxal 5'-phosphate</name>
        <dbReference type="ChEBI" id="CHEBI:597326"/>
    </cofactor>
</comment>
<dbReference type="AlphaFoldDB" id="A0A7I7XNG2"/>
<evidence type="ECO:0000256" key="3">
    <source>
        <dbReference type="ARBA" id="ARBA00022898"/>
    </source>
</evidence>
<evidence type="ECO:0000313" key="5">
    <source>
        <dbReference type="EMBL" id="BBZ30572.1"/>
    </source>
</evidence>
<organism evidence="5 6">
    <name type="scientific">Mycolicibacterium madagascariense</name>
    <dbReference type="NCBI Taxonomy" id="212765"/>
    <lineage>
        <taxon>Bacteria</taxon>
        <taxon>Bacillati</taxon>
        <taxon>Actinomycetota</taxon>
        <taxon>Actinomycetes</taxon>
        <taxon>Mycobacteriales</taxon>
        <taxon>Mycobacteriaceae</taxon>
        <taxon>Mycolicibacterium</taxon>
    </lineage>
</organism>
<dbReference type="EMBL" id="AP022610">
    <property type="protein sequence ID" value="BBZ30572.1"/>
    <property type="molecule type" value="Genomic_DNA"/>
</dbReference>
<gene>
    <name evidence="5" type="ORF">MMAD_48670</name>
</gene>
<dbReference type="Gene3D" id="3.40.640.10">
    <property type="entry name" value="Type I PLP-dependent aspartate aminotransferase-like (Major domain)"/>
    <property type="match status" value="1"/>
</dbReference>
<dbReference type="GO" id="GO:0016829">
    <property type="term" value="F:lyase activity"/>
    <property type="evidence" value="ECO:0007669"/>
    <property type="project" value="InterPro"/>
</dbReference>
<dbReference type="Gene3D" id="3.90.1150.10">
    <property type="entry name" value="Aspartate Aminotransferase, domain 1"/>
    <property type="match status" value="1"/>
</dbReference>
<feature type="domain" description="Aromatic amino acid beta-eliminating lyase/threonine aldolase" evidence="4">
    <location>
        <begin position="26"/>
        <end position="312"/>
    </location>
</feature>
<dbReference type="PANTHER" id="PTHR48097:SF5">
    <property type="entry name" value="LOW SPECIFICITY L-THREONINE ALDOLASE"/>
    <property type="match status" value="1"/>
</dbReference>
<evidence type="ECO:0000256" key="2">
    <source>
        <dbReference type="ARBA" id="ARBA00006966"/>
    </source>
</evidence>
<evidence type="ECO:0000256" key="1">
    <source>
        <dbReference type="ARBA" id="ARBA00001933"/>
    </source>
</evidence>
<reference evidence="5 6" key="1">
    <citation type="journal article" date="2019" name="Emerg. Microbes Infect.">
        <title>Comprehensive subspecies identification of 175 nontuberculous mycobacteria species based on 7547 genomic profiles.</title>
        <authorList>
            <person name="Matsumoto Y."/>
            <person name="Kinjo T."/>
            <person name="Motooka D."/>
            <person name="Nabeya D."/>
            <person name="Jung N."/>
            <person name="Uechi K."/>
            <person name="Horii T."/>
            <person name="Iida T."/>
            <person name="Fujita J."/>
            <person name="Nakamura S."/>
        </authorList>
    </citation>
    <scope>NUCLEOTIDE SEQUENCE [LARGE SCALE GENOMIC DNA]</scope>
    <source>
        <strain evidence="5 6">JCM 13574</strain>
    </source>
</reference>
<proteinExistence type="inferred from homology"/>